<dbReference type="Pfam" id="PF02739">
    <property type="entry name" value="5_3_exonuc_N"/>
    <property type="match status" value="1"/>
</dbReference>
<evidence type="ECO:0000256" key="3">
    <source>
        <dbReference type="ARBA" id="ARBA00020311"/>
    </source>
</evidence>
<dbReference type="Proteomes" id="UP000236394">
    <property type="component" value="Unassembled WGS sequence"/>
</dbReference>
<dbReference type="InterPro" id="IPR002421">
    <property type="entry name" value="5-3_exonuclease"/>
</dbReference>
<name>A0A2J8B4J8_9FIRM</name>
<dbReference type="InterPro" id="IPR036279">
    <property type="entry name" value="5-3_exonuclease_C_sf"/>
</dbReference>
<dbReference type="CDD" id="cd09859">
    <property type="entry name" value="PIN_53EXO"/>
    <property type="match status" value="1"/>
</dbReference>
<dbReference type="Gene3D" id="3.30.70.370">
    <property type="match status" value="1"/>
</dbReference>
<dbReference type="EMBL" id="NBZD01000001">
    <property type="protein sequence ID" value="PNH19654.1"/>
    <property type="molecule type" value="Genomic_DNA"/>
</dbReference>
<dbReference type="NCBIfam" id="NF004397">
    <property type="entry name" value="PRK05755.1"/>
    <property type="match status" value="1"/>
</dbReference>
<dbReference type="Gene3D" id="3.40.50.1010">
    <property type="entry name" value="5'-nuclease"/>
    <property type="match status" value="1"/>
</dbReference>
<dbReference type="InterPro" id="IPR036397">
    <property type="entry name" value="RNaseH_sf"/>
</dbReference>
<sequence>MQGRDLLLIDGNSLINRAYYGGTELNLADGTPIGAVYTFFNIVLRYAKELHITHLAVAFDLPEPTFRHKLFHSYKSGRKPMSDDLATQFTFLKMILPELGWACYSLAGYEADDILGTLAKQSCSEMEHVYILSGDRDTLQLVDSNISVIYPGRHSAVTFYTPARLQEDFGCTPKSFITYKALLGDTSDAVPGVPGIGKVSASKIVGQFSSLDEIYENLSAFSPKVQAKLVEGRNTAYQALALVTINCAIPLKWALADLSLAGSHDKWREVIKKYSFNSLLEKMNVLYSAAQVETDKKETALADSDTIADEKIGATEKNSLPNESGTQETSTPALYRFINTDEWRTWLENASPILIMAERYPSIYIADPEQHVYICIDQTIFPDFYAWSELSGKKILCFSLKQILQRFPALLSENNCVDYTTGTIIDLSILAYACGDAQKVAYLSDLAELYRLNYPISSENTGMKELPENNCSISSAEAEAQAQAVAVADLNKELISYFNTIIAVYSLVKSKIESQGLNYLVSQVDLPLVEVLTQMERDGVAVDEAVLQRQTEAFSSEIADIADEIYKLAGHEFNLNSPRQLAEVLFNELGLPGGKKLKSGYSTSAEDLMHLQDLHPIVDLILRYRMLSKLLSTFIVGLHKYIAADHRIHTTFHQTLTQTGRLSSSDPNLQNIPARTEEGRRIRAAFIAAPGCILIDADYSQIELRLLAHLSGDTAMLKAFAAKEDIHALTAARVFHMDPVDVTSEHRRVGKTINFSIVYGISAFSLAQDLHISVAEAKNYIAEYYATYPQIKAYLNDLVERAKIDGYVETMFKRRRYIPELKSKNYNRRLFGERVAMNTPIQGTAADIMRLAMVNLARKLREKKLKSHMILQIHDELVLEVPEPEFAEVAELLRNEMERVIDLKVSLPVDLEYGKNWLEAKG</sequence>
<dbReference type="AlphaFoldDB" id="A0A2J8B4J8"/>
<dbReference type="CDD" id="cd09898">
    <property type="entry name" value="H3TH_53EXO"/>
    <property type="match status" value="1"/>
</dbReference>
<evidence type="ECO:0000259" key="15">
    <source>
        <dbReference type="SMART" id="SM00482"/>
    </source>
</evidence>
<dbReference type="PANTHER" id="PTHR10133">
    <property type="entry name" value="DNA POLYMERASE I"/>
    <property type="match status" value="1"/>
</dbReference>
<dbReference type="SUPFAM" id="SSF88723">
    <property type="entry name" value="PIN domain-like"/>
    <property type="match status" value="1"/>
</dbReference>
<evidence type="ECO:0000256" key="6">
    <source>
        <dbReference type="ARBA" id="ARBA00022705"/>
    </source>
</evidence>
<feature type="domain" description="DNA-directed DNA polymerase family A palm" evidence="15">
    <location>
        <begin position="679"/>
        <end position="885"/>
    </location>
</feature>
<evidence type="ECO:0000256" key="9">
    <source>
        <dbReference type="ARBA" id="ARBA00023125"/>
    </source>
</evidence>
<organism evidence="16 17">
    <name type="scientific">Mageeibacillus indolicus</name>
    <dbReference type="NCBI Taxonomy" id="884684"/>
    <lineage>
        <taxon>Bacteria</taxon>
        <taxon>Bacillati</taxon>
        <taxon>Bacillota</taxon>
        <taxon>Clostridia</taxon>
        <taxon>Eubacteriales</taxon>
        <taxon>Oscillospiraceae</taxon>
        <taxon>Mageeibacillus</taxon>
    </lineage>
</organism>
<dbReference type="Gene3D" id="3.30.420.10">
    <property type="entry name" value="Ribonuclease H-like superfamily/Ribonuclease H"/>
    <property type="match status" value="1"/>
</dbReference>
<keyword evidence="4 13" id="KW-0808">Transferase</keyword>
<dbReference type="NCBIfam" id="TIGR00593">
    <property type="entry name" value="pola"/>
    <property type="match status" value="1"/>
</dbReference>
<evidence type="ECO:0000256" key="12">
    <source>
        <dbReference type="NCBIfam" id="TIGR00593"/>
    </source>
</evidence>
<evidence type="ECO:0000256" key="10">
    <source>
        <dbReference type="ARBA" id="ARBA00023204"/>
    </source>
</evidence>
<dbReference type="Pfam" id="PF00476">
    <property type="entry name" value="DNA_pol_A"/>
    <property type="match status" value="1"/>
</dbReference>
<dbReference type="GO" id="GO:0006302">
    <property type="term" value="P:double-strand break repair"/>
    <property type="evidence" value="ECO:0007669"/>
    <property type="project" value="TreeGrafter"/>
</dbReference>
<keyword evidence="10 13" id="KW-0234">DNA repair</keyword>
<dbReference type="FunFam" id="1.10.150.20:FF:000003">
    <property type="entry name" value="DNA polymerase I"/>
    <property type="match status" value="1"/>
</dbReference>
<keyword evidence="13" id="KW-0378">Hydrolase</keyword>
<dbReference type="InterPro" id="IPR002298">
    <property type="entry name" value="DNA_polymerase_A"/>
</dbReference>
<keyword evidence="5 13" id="KW-0548">Nucleotidyltransferase</keyword>
<dbReference type="PANTHER" id="PTHR10133:SF27">
    <property type="entry name" value="DNA POLYMERASE NU"/>
    <property type="match status" value="1"/>
</dbReference>
<comment type="similarity">
    <text evidence="1 13">Belongs to the DNA polymerase type-A family.</text>
</comment>
<evidence type="ECO:0000259" key="14">
    <source>
        <dbReference type="SMART" id="SM00475"/>
    </source>
</evidence>
<dbReference type="InterPro" id="IPR043502">
    <property type="entry name" value="DNA/RNA_pol_sf"/>
</dbReference>
<dbReference type="InterPro" id="IPR008918">
    <property type="entry name" value="HhH2"/>
</dbReference>
<dbReference type="Pfam" id="PF01367">
    <property type="entry name" value="5_3_exonuc"/>
    <property type="match status" value="1"/>
</dbReference>
<dbReference type="SMART" id="SM00475">
    <property type="entry name" value="53EXOc"/>
    <property type="match status" value="1"/>
</dbReference>
<dbReference type="InterPro" id="IPR018320">
    <property type="entry name" value="DNA_polymerase_1"/>
</dbReference>
<keyword evidence="7 13" id="KW-0227">DNA damage</keyword>
<dbReference type="Gene3D" id="1.20.1060.10">
    <property type="entry name" value="Taq DNA Polymerase, Chain T, domain 4"/>
    <property type="match status" value="1"/>
</dbReference>
<gene>
    <name evidence="13" type="primary">polA</name>
    <name evidence="16" type="ORF">B7R76_01865</name>
</gene>
<dbReference type="RefSeq" id="WP_102892268.1">
    <property type="nucleotide sequence ID" value="NZ_NBZD01000001.1"/>
</dbReference>
<evidence type="ECO:0000256" key="1">
    <source>
        <dbReference type="ARBA" id="ARBA00007705"/>
    </source>
</evidence>
<reference evidence="17" key="1">
    <citation type="submission" date="2017-04" db="EMBL/GenBank/DDBJ databases">
        <authorList>
            <person name="Bumgarner R.E."/>
            <person name="Fredricks D.N."/>
            <person name="Srinivasan S."/>
        </authorList>
    </citation>
    <scope>NUCLEOTIDE SEQUENCE [LARGE SCALE GENOMIC DNA]</scope>
    <source>
        <strain evidence="17">KA00405</strain>
    </source>
</reference>
<dbReference type="InterPro" id="IPR020046">
    <property type="entry name" value="5-3_exonucl_a-hlix_arch_N"/>
</dbReference>
<proteinExistence type="inferred from homology"/>
<evidence type="ECO:0000313" key="16">
    <source>
        <dbReference type="EMBL" id="PNH19654.1"/>
    </source>
</evidence>
<comment type="catalytic activity">
    <reaction evidence="11 13">
        <text>DNA(n) + a 2'-deoxyribonucleoside 5'-triphosphate = DNA(n+1) + diphosphate</text>
        <dbReference type="Rhea" id="RHEA:22508"/>
        <dbReference type="Rhea" id="RHEA-COMP:17339"/>
        <dbReference type="Rhea" id="RHEA-COMP:17340"/>
        <dbReference type="ChEBI" id="CHEBI:33019"/>
        <dbReference type="ChEBI" id="CHEBI:61560"/>
        <dbReference type="ChEBI" id="CHEBI:173112"/>
        <dbReference type="EC" id="2.7.7.7"/>
    </reaction>
</comment>
<keyword evidence="9 13" id="KW-0238">DNA-binding</keyword>
<dbReference type="InterPro" id="IPR029060">
    <property type="entry name" value="PIN-like_dom_sf"/>
</dbReference>
<evidence type="ECO:0000256" key="13">
    <source>
        <dbReference type="RuleBase" id="RU004460"/>
    </source>
</evidence>
<dbReference type="GO" id="GO:0008409">
    <property type="term" value="F:5'-3' exonuclease activity"/>
    <property type="evidence" value="ECO:0007669"/>
    <property type="project" value="UniProtKB-UniRule"/>
</dbReference>
<evidence type="ECO:0000313" key="17">
    <source>
        <dbReference type="Proteomes" id="UP000236394"/>
    </source>
</evidence>
<evidence type="ECO:0000256" key="4">
    <source>
        <dbReference type="ARBA" id="ARBA00022679"/>
    </source>
</evidence>
<evidence type="ECO:0000256" key="7">
    <source>
        <dbReference type="ARBA" id="ARBA00022763"/>
    </source>
</evidence>
<dbReference type="GO" id="GO:0003887">
    <property type="term" value="F:DNA-directed DNA polymerase activity"/>
    <property type="evidence" value="ECO:0007669"/>
    <property type="project" value="UniProtKB-UniRule"/>
</dbReference>
<dbReference type="SUPFAM" id="SSF47807">
    <property type="entry name" value="5' to 3' exonuclease, C-terminal subdomain"/>
    <property type="match status" value="1"/>
</dbReference>
<keyword evidence="13" id="KW-0269">Exonuclease</keyword>
<comment type="caution">
    <text evidence="16">The sequence shown here is derived from an EMBL/GenBank/DDBJ whole genome shotgun (WGS) entry which is preliminary data.</text>
</comment>
<comment type="subunit">
    <text evidence="13">Single-chain monomer with multiple functions.</text>
</comment>
<dbReference type="FunFam" id="1.20.1060.10:FF:000001">
    <property type="entry name" value="DNA polymerase I"/>
    <property type="match status" value="1"/>
</dbReference>
<feature type="domain" description="5'-3' exonuclease" evidence="14">
    <location>
        <begin position="3"/>
        <end position="261"/>
    </location>
</feature>
<dbReference type="InterPro" id="IPR001098">
    <property type="entry name" value="DNA-dir_DNA_pol_A_palm_dom"/>
</dbReference>
<keyword evidence="13" id="KW-0540">Nuclease</keyword>
<dbReference type="SMART" id="SM00482">
    <property type="entry name" value="POLAc"/>
    <property type="match status" value="1"/>
</dbReference>
<dbReference type="SUPFAM" id="SSF56672">
    <property type="entry name" value="DNA/RNA polymerases"/>
    <property type="match status" value="1"/>
</dbReference>
<evidence type="ECO:0000256" key="11">
    <source>
        <dbReference type="ARBA" id="ARBA00049244"/>
    </source>
</evidence>
<dbReference type="PRINTS" id="PR00868">
    <property type="entry name" value="DNAPOLI"/>
</dbReference>
<dbReference type="GO" id="GO:0006261">
    <property type="term" value="P:DNA-templated DNA replication"/>
    <property type="evidence" value="ECO:0007669"/>
    <property type="project" value="UniProtKB-UniRule"/>
</dbReference>
<dbReference type="EC" id="2.7.7.7" evidence="2 12"/>
<evidence type="ECO:0000256" key="8">
    <source>
        <dbReference type="ARBA" id="ARBA00022932"/>
    </source>
</evidence>
<accession>A0A2J8B4J8</accession>
<dbReference type="FunFam" id="1.10.150.20:FF:000002">
    <property type="entry name" value="DNA polymerase I"/>
    <property type="match status" value="1"/>
</dbReference>
<evidence type="ECO:0000256" key="2">
    <source>
        <dbReference type="ARBA" id="ARBA00012417"/>
    </source>
</evidence>
<comment type="function">
    <text evidence="13">In addition to polymerase activity, this DNA polymerase exhibits 5'-3' exonuclease activity.</text>
</comment>
<protein>
    <recommendedName>
        <fullName evidence="3 12">DNA polymerase I</fullName>
        <ecNumber evidence="2 12">2.7.7.7</ecNumber>
    </recommendedName>
</protein>
<dbReference type="CDD" id="cd08637">
    <property type="entry name" value="DNA_pol_A_pol_I_C"/>
    <property type="match status" value="1"/>
</dbReference>
<dbReference type="InterPro" id="IPR020045">
    <property type="entry name" value="DNA_polI_H3TH"/>
</dbReference>
<evidence type="ECO:0000256" key="5">
    <source>
        <dbReference type="ARBA" id="ARBA00022695"/>
    </source>
</evidence>
<dbReference type="SMART" id="SM00279">
    <property type="entry name" value="HhH2"/>
    <property type="match status" value="1"/>
</dbReference>
<keyword evidence="6 13" id="KW-0235">DNA replication</keyword>
<dbReference type="GO" id="GO:0003677">
    <property type="term" value="F:DNA binding"/>
    <property type="evidence" value="ECO:0007669"/>
    <property type="project" value="UniProtKB-UniRule"/>
</dbReference>
<dbReference type="Gene3D" id="1.10.150.20">
    <property type="entry name" value="5' to 3' exonuclease, C-terminal subdomain"/>
    <property type="match status" value="2"/>
</dbReference>
<keyword evidence="8 13" id="KW-0239">DNA-directed DNA polymerase</keyword>